<evidence type="ECO:0000313" key="10">
    <source>
        <dbReference type="Proteomes" id="UP000001635"/>
    </source>
</evidence>
<evidence type="ECO:0000256" key="3">
    <source>
        <dbReference type="ARBA" id="ARBA00022692"/>
    </source>
</evidence>
<sequence length="810" mass="89948">MFRNHLKIAWRSLKKQPFFTFLNIFGLTVGMAGGLLIALYIYDELSYDKMFPNSEQIYRLNADIKFGGAENSTAVVPAPMAEVLESDFPQVEATTRFRTIGSSLLKKSGTLRNVKLTGTTYADPSFLGFFGIDLLFGDKQTVLKDPNTVVLTKSAAEKFFPVNEAVGQTLIFDSGETHTVSGVIDDLPRNSFLGEYSLFIAMAGYADAKIPNWGSHNYNTFVKLSPLSERADFESSLPYIVDTYVLTWAQTVFPGMTKEQFDASGNYIRYSALPLTDIHLHSHRKGEMNANNSIQNIYILSFIALFLIVLASVNFMNLSTASSLKRAKEVGIRKTLGSNQFTLIGQFLTESGLISFASLLGALVLSMLLMPYFNDLSDKQLSVPLLEPYFWLIIIVFTVILGLFSGSYPAFFLSRFAPTKVLSGSGSTAVGGGKLRNGLVIFQFAISVFLIVATLVVYGQLQFIQQKDLGYEKEQVLILNDVYALGAKTRLLKEKITDLPQVSNSTLSAYFPTPSSRSDNSFFEEGISDQEKALSMQTWDVDHDYVSTFNLKILAGRDFDPTIYSDSSAMLINESTLKVLGISVEEVLGKRFSSNMVETDYEYYTVIGVINDFHFESLRETITPLSLVIGKNPGSLAIKLNASDFAQTITQIEAIWTQLAPELPFNYYFMDASFDDTYQADQRLGKLFVIFTVLSILVACLGLFGLAAFNAEKRTKEIGIRKVLGASVGQISFRLSVDFLKLVAISVLISLPLGWYVMNKWLEDFSYKIEISWWVLAIAAFMAVAIAILTVSYQSIKAAIANPVNSLRTE</sequence>
<dbReference type="AlphaFoldDB" id="G0J873"/>
<dbReference type="STRING" id="880070.Cycma_4149"/>
<dbReference type="InterPro" id="IPR025857">
    <property type="entry name" value="MacB_PCD"/>
</dbReference>
<gene>
    <name evidence="9" type="ordered locus">Cycma_4149</name>
</gene>
<organism evidence="9 10">
    <name type="scientific">Cyclobacterium marinum (strain ATCC 25205 / DSM 745 / LMG 13164 / NCIMB 1802)</name>
    <name type="common">Flectobacillus marinus</name>
    <dbReference type="NCBI Taxonomy" id="880070"/>
    <lineage>
        <taxon>Bacteria</taxon>
        <taxon>Pseudomonadati</taxon>
        <taxon>Bacteroidota</taxon>
        <taxon>Cytophagia</taxon>
        <taxon>Cytophagales</taxon>
        <taxon>Cyclobacteriaceae</taxon>
        <taxon>Cyclobacterium</taxon>
    </lineage>
</organism>
<feature type="transmembrane region" description="Helical" evidence="6">
    <location>
        <begin position="771"/>
        <end position="791"/>
    </location>
</feature>
<feature type="transmembrane region" description="Helical" evidence="6">
    <location>
        <begin position="341"/>
        <end position="369"/>
    </location>
</feature>
<evidence type="ECO:0000259" key="7">
    <source>
        <dbReference type="Pfam" id="PF02687"/>
    </source>
</evidence>
<name>G0J873_CYCMS</name>
<dbReference type="PANTHER" id="PTHR30572">
    <property type="entry name" value="MEMBRANE COMPONENT OF TRANSPORTER-RELATED"/>
    <property type="match status" value="1"/>
</dbReference>
<dbReference type="Pfam" id="PF12704">
    <property type="entry name" value="MacB_PCD"/>
    <property type="match status" value="1"/>
</dbReference>
<evidence type="ECO:0000256" key="2">
    <source>
        <dbReference type="ARBA" id="ARBA00022475"/>
    </source>
</evidence>
<evidence type="ECO:0008006" key="11">
    <source>
        <dbReference type="Google" id="ProtNLM"/>
    </source>
</evidence>
<feature type="transmembrane region" description="Helical" evidence="6">
    <location>
        <begin position="389"/>
        <end position="414"/>
    </location>
</feature>
<protein>
    <recommendedName>
        <fullName evidence="11">ABC3 transporter permease protein domain-containing protein</fullName>
    </recommendedName>
</protein>
<reference evidence="10" key="1">
    <citation type="submission" date="2011-07" db="EMBL/GenBank/DDBJ databases">
        <title>The complete genome of Cyclobacterium marinum DSM 745.</title>
        <authorList>
            <person name="Lucas S."/>
            <person name="Han J."/>
            <person name="Lapidus A."/>
            <person name="Bruce D."/>
            <person name="Goodwin L."/>
            <person name="Pitluck S."/>
            <person name="Peters L."/>
            <person name="Kyrpides N."/>
            <person name="Mavromatis K."/>
            <person name="Ivanova N."/>
            <person name="Ovchinnikova G."/>
            <person name="Chertkov O."/>
            <person name="Detter J.C."/>
            <person name="Tapia R."/>
            <person name="Han C."/>
            <person name="Land M."/>
            <person name="Hauser L."/>
            <person name="Markowitz V."/>
            <person name="Cheng J.-F."/>
            <person name="Hugenholtz P."/>
            <person name="Woyke T."/>
            <person name="Wu D."/>
            <person name="Tindall B."/>
            <person name="Schuetze A."/>
            <person name="Brambilla E."/>
            <person name="Klenk H.-P."/>
            <person name="Eisen J.A."/>
        </authorList>
    </citation>
    <scope>NUCLEOTIDE SEQUENCE [LARGE SCALE GENOMIC DNA]</scope>
    <source>
        <strain evidence="10">ATCC 25205 / DSM 745 / LMG 13164 / NCIMB 1802</strain>
    </source>
</reference>
<evidence type="ECO:0000256" key="6">
    <source>
        <dbReference type="SAM" id="Phobius"/>
    </source>
</evidence>
<feature type="transmembrane region" description="Helical" evidence="6">
    <location>
        <begin position="687"/>
        <end position="710"/>
    </location>
</feature>
<accession>G0J873</accession>
<keyword evidence="10" id="KW-1185">Reference proteome</keyword>
<keyword evidence="2" id="KW-1003">Cell membrane</keyword>
<evidence type="ECO:0000259" key="8">
    <source>
        <dbReference type="Pfam" id="PF12704"/>
    </source>
</evidence>
<dbReference type="InterPro" id="IPR003838">
    <property type="entry name" value="ABC3_permease_C"/>
</dbReference>
<dbReference type="PANTHER" id="PTHR30572:SF18">
    <property type="entry name" value="ABC-TYPE MACROLIDE FAMILY EXPORT SYSTEM PERMEASE COMPONENT 2"/>
    <property type="match status" value="1"/>
</dbReference>
<feature type="transmembrane region" description="Helical" evidence="6">
    <location>
        <begin position="297"/>
        <end position="320"/>
    </location>
</feature>
<feature type="transmembrane region" description="Helical" evidence="6">
    <location>
        <begin position="435"/>
        <end position="458"/>
    </location>
</feature>
<evidence type="ECO:0000256" key="4">
    <source>
        <dbReference type="ARBA" id="ARBA00022989"/>
    </source>
</evidence>
<keyword evidence="4 6" id="KW-1133">Transmembrane helix</keyword>
<dbReference type="OrthoDB" id="5933722at2"/>
<evidence type="ECO:0000256" key="5">
    <source>
        <dbReference type="ARBA" id="ARBA00023136"/>
    </source>
</evidence>
<keyword evidence="3 6" id="KW-0812">Transmembrane</keyword>
<dbReference type="Pfam" id="PF02687">
    <property type="entry name" value="FtsX"/>
    <property type="match status" value="2"/>
</dbReference>
<dbReference type="EMBL" id="CP002955">
    <property type="protein sequence ID" value="AEL27853.1"/>
    <property type="molecule type" value="Genomic_DNA"/>
</dbReference>
<dbReference type="Proteomes" id="UP000001635">
    <property type="component" value="Chromosome"/>
</dbReference>
<dbReference type="InterPro" id="IPR050250">
    <property type="entry name" value="Macrolide_Exporter_MacB"/>
</dbReference>
<keyword evidence="5 6" id="KW-0472">Membrane</keyword>
<evidence type="ECO:0000313" key="9">
    <source>
        <dbReference type="EMBL" id="AEL27853.1"/>
    </source>
</evidence>
<feature type="transmembrane region" description="Helical" evidence="6">
    <location>
        <begin position="731"/>
        <end position="751"/>
    </location>
</feature>
<dbReference type="GO" id="GO:0022857">
    <property type="term" value="F:transmembrane transporter activity"/>
    <property type="evidence" value="ECO:0007669"/>
    <property type="project" value="TreeGrafter"/>
</dbReference>
<dbReference type="RefSeq" id="WP_014022137.1">
    <property type="nucleotide sequence ID" value="NC_015914.1"/>
</dbReference>
<feature type="domain" description="ABC3 transporter permease C-terminal" evidence="7">
    <location>
        <begin position="302"/>
        <end position="413"/>
    </location>
</feature>
<dbReference type="KEGG" id="cmr:Cycma_4149"/>
<dbReference type="HOGENOM" id="CLU_008713_1_0_10"/>
<feature type="transmembrane region" description="Helical" evidence="6">
    <location>
        <begin position="21"/>
        <end position="42"/>
    </location>
</feature>
<proteinExistence type="predicted"/>
<evidence type="ECO:0000256" key="1">
    <source>
        <dbReference type="ARBA" id="ARBA00004651"/>
    </source>
</evidence>
<dbReference type="eggNOG" id="COG0577">
    <property type="taxonomic scope" value="Bacteria"/>
</dbReference>
<feature type="domain" description="MacB-like periplasmic core" evidence="8">
    <location>
        <begin position="20"/>
        <end position="233"/>
    </location>
</feature>
<dbReference type="GO" id="GO:0005886">
    <property type="term" value="C:plasma membrane"/>
    <property type="evidence" value="ECO:0007669"/>
    <property type="project" value="UniProtKB-SubCell"/>
</dbReference>
<feature type="domain" description="ABC3 transporter permease C-terminal" evidence="7">
    <location>
        <begin position="690"/>
        <end position="803"/>
    </location>
</feature>
<comment type="subcellular location">
    <subcellularLocation>
        <location evidence="1">Cell membrane</location>
        <topology evidence="1">Multi-pass membrane protein</topology>
    </subcellularLocation>
</comment>